<sequence length="429" mass="47113">MKKAIFAVSLLLFLAGAAARADFDAHSWKSRARITGGPVATEYTILQMPAEFFSHLKPDLSDLRIINSDGEVPYVLGVEKEAMSSSRVPARMYNLSSSANGTAFIADLGPGGMFHNAITIQVSSENFRRGVTIEGSDDEKSWRTLTSGGQIFDYTVRDIKSVSVRDADVAYPEATFRYLRVTISGGSLIVQGVQVFREISLAARETVYEPAISVSENSEARTTDAVLDIGADGIPHRRGSLKTASANFNRPIAIYDSNNKSDWRLLTYGYIYDIETPAFTGSNLGFAYPESNRRYLKISVLNGDDRPISIDGVSLYGVVRRVIFSYDPAKTYYAYLGRSDARRPQYDFEKISQYLDISSLDQVSAGRVEENPEYKAPETQKAPITERSPYVLPLVLGLVVAVLAFLLLRIVSRVKAAPPSPPSSPPAVS</sequence>
<keyword evidence="2" id="KW-0732">Signal</keyword>
<dbReference type="AlphaFoldDB" id="A0A1G2K9Z4"/>
<comment type="caution">
    <text evidence="3">The sequence shown here is derived from an EMBL/GenBank/DDBJ whole genome shotgun (WGS) entry which is preliminary data.</text>
</comment>
<dbReference type="Pfam" id="PF13163">
    <property type="entry name" value="DUF3999"/>
    <property type="match status" value="1"/>
</dbReference>
<proteinExistence type="predicted"/>
<dbReference type="InterPro" id="IPR025060">
    <property type="entry name" value="DUF3999"/>
</dbReference>
<feature type="chain" id="PRO_5009583385" description="F5/8 type C domain-containing protein" evidence="2">
    <location>
        <begin position="22"/>
        <end position="429"/>
    </location>
</feature>
<keyword evidence="1" id="KW-0812">Transmembrane</keyword>
<protein>
    <recommendedName>
        <fullName evidence="5">F5/8 type C domain-containing protein</fullName>
    </recommendedName>
</protein>
<keyword evidence="1" id="KW-1133">Transmembrane helix</keyword>
<feature type="transmembrane region" description="Helical" evidence="1">
    <location>
        <begin position="390"/>
        <end position="411"/>
    </location>
</feature>
<feature type="signal peptide" evidence="2">
    <location>
        <begin position="1"/>
        <end position="21"/>
    </location>
</feature>
<accession>A0A1G2K9Z4</accession>
<keyword evidence="1" id="KW-0472">Membrane</keyword>
<evidence type="ECO:0000313" key="4">
    <source>
        <dbReference type="Proteomes" id="UP000178574"/>
    </source>
</evidence>
<organism evidence="3 4">
    <name type="scientific">Candidatus Sungbacteria bacterium RIFCSPHIGHO2_01_FULL_50_25</name>
    <dbReference type="NCBI Taxonomy" id="1802265"/>
    <lineage>
        <taxon>Bacteria</taxon>
        <taxon>Candidatus Sungiibacteriota</taxon>
    </lineage>
</organism>
<gene>
    <name evidence="3" type="ORF">A2847_00610</name>
</gene>
<reference evidence="3 4" key="1">
    <citation type="journal article" date="2016" name="Nat. Commun.">
        <title>Thousands of microbial genomes shed light on interconnected biogeochemical processes in an aquifer system.</title>
        <authorList>
            <person name="Anantharaman K."/>
            <person name="Brown C.T."/>
            <person name="Hug L.A."/>
            <person name="Sharon I."/>
            <person name="Castelle C.J."/>
            <person name="Probst A.J."/>
            <person name="Thomas B.C."/>
            <person name="Singh A."/>
            <person name="Wilkins M.J."/>
            <person name="Karaoz U."/>
            <person name="Brodie E.L."/>
            <person name="Williams K.H."/>
            <person name="Hubbard S.S."/>
            <person name="Banfield J.F."/>
        </authorList>
    </citation>
    <scope>NUCLEOTIDE SEQUENCE [LARGE SCALE GENOMIC DNA]</scope>
</reference>
<evidence type="ECO:0000256" key="2">
    <source>
        <dbReference type="SAM" id="SignalP"/>
    </source>
</evidence>
<dbReference type="Proteomes" id="UP000178574">
    <property type="component" value="Unassembled WGS sequence"/>
</dbReference>
<evidence type="ECO:0000313" key="3">
    <source>
        <dbReference type="EMBL" id="OGZ96259.1"/>
    </source>
</evidence>
<dbReference type="EMBL" id="MHQD01000016">
    <property type="protein sequence ID" value="OGZ96259.1"/>
    <property type="molecule type" value="Genomic_DNA"/>
</dbReference>
<name>A0A1G2K9Z4_9BACT</name>
<evidence type="ECO:0008006" key="5">
    <source>
        <dbReference type="Google" id="ProtNLM"/>
    </source>
</evidence>
<evidence type="ECO:0000256" key="1">
    <source>
        <dbReference type="SAM" id="Phobius"/>
    </source>
</evidence>